<reference evidence="2 3" key="1">
    <citation type="journal article" date="2016" name="Nat. Commun.">
        <title>Thousands of microbial genomes shed light on interconnected biogeochemical processes in an aquifer system.</title>
        <authorList>
            <person name="Anantharaman K."/>
            <person name="Brown C.T."/>
            <person name="Hug L.A."/>
            <person name="Sharon I."/>
            <person name="Castelle C.J."/>
            <person name="Probst A.J."/>
            <person name="Thomas B.C."/>
            <person name="Singh A."/>
            <person name="Wilkins M.J."/>
            <person name="Karaoz U."/>
            <person name="Brodie E.L."/>
            <person name="Williams K.H."/>
            <person name="Hubbard S.S."/>
            <person name="Banfield J.F."/>
        </authorList>
    </citation>
    <scope>NUCLEOTIDE SEQUENCE [LARGE SCALE GENOMIC DNA]</scope>
</reference>
<accession>A0A1F5S2C1</accession>
<proteinExistence type="predicted"/>
<evidence type="ECO:0000259" key="1">
    <source>
        <dbReference type="PROSITE" id="PS50104"/>
    </source>
</evidence>
<name>A0A1F5S2C1_9BACT</name>
<dbReference type="Pfam" id="PF13676">
    <property type="entry name" value="TIR_2"/>
    <property type="match status" value="1"/>
</dbReference>
<dbReference type="AlphaFoldDB" id="A0A1F5S2C1"/>
<organism evidence="2 3">
    <name type="scientific">Candidatus Falkowbacteria bacterium RIFOXYA2_FULL_38_12</name>
    <dbReference type="NCBI Taxonomy" id="1797993"/>
    <lineage>
        <taxon>Bacteria</taxon>
        <taxon>Candidatus Falkowiibacteriota</taxon>
    </lineage>
</organism>
<protein>
    <recommendedName>
        <fullName evidence="1">TIR domain-containing protein</fullName>
    </recommendedName>
</protein>
<evidence type="ECO:0000313" key="3">
    <source>
        <dbReference type="Proteomes" id="UP000177407"/>
    </source>
</evidence>
<dbReference type="EMBL" id="MFGA01000023">
    <property type="protein sequence ID" value="OGF20573.1"/>
    <property type="molecule type" value="Genomic_DNA"/>
</dbReference>
<dbReference type="PROSITE" id="PS50104">
    <property type="entry name" value="TIR"/>
    <property type="match status" value="1"/>
</dbReference>
<feature type="domain" description="TIR" evidence="1">
    <location>
        <begin position="1"/>
        <end position="116"/>
    </location>
</feature>
<dbReference type="GO" id="GO:0007165">
    <property type="term" value="P:signal transduction"/>
    <property type="evidence" value="ECO:0007669"/>
    <property type="project" value="InterPro"/>
</dbReference>
<sequence>MKVFISFSSQDKKFVLNLSEALKSHGVDVWCYLWEMKAGDSLINKINDGLNSSDHLIAILSKNSLDSHWVKKELNAGFMLEVKGNFKIIPALIDNCKEQLPPLLQERIYADFRRDFAVGFKEIRQALGVLGMVDKTVYQDETGKERKFSEDQFIEINKMRALRRDDKLYIDFPEDGGYSEITDEIIFHKNKYFEVEWDNLIQKPRKFELKNISQYKVILPDGNDILEKTVTRVGSINIEKYKCKFGAEFELQKDTDGKLIGFSQNENCRLQANVKYQTLSFGSNS</sequence>
<dbReference type="InterPro" id="IPR035897">
    <property type="entry name" value="Toll_tir_struct_dom_sf"/>
</dbReference>
<dbReference type="InterPro" id="IPR000157">
    <property type="entry name" value="TIR_dom"/>
</dbReference>
<dbReference type="SMART" id="SM00255">
    <property type="entry name" value="TIR"/>
    <property type="match status" value="1"/>
</dbReference>
<evidence type="ECO:0000313" key="2">
    <source>
        <dbReference type="EMBL" id="OGF20573.1"/>
    </source>
</evidence>
<dbReference type="Gene3D" id="3.40.50.10140">
    <property type="entry name" value="Toll/interleukin-1 receptor homology (TIR) domain"/>
    <property type="match status" value="1"/>
</dbReference>
<dbReference type="SUPFAM" id="SSF52200">
    <property type="entry name" value="Toll/Interleukin receptor TIR domain"/>
    <property type="match status" value="1"/>
</dbReference>
<dbReference type="Proteomes" id="UP000177407">
    <property type="component" value="Unassembled WGS sequence"/>
</dbReference>
<comment type="caution">
    <text evidence="2">The sequence shown here is derived from an EMBL/GenBank/DDBJ whole genome shotgun (WGS) entry which is preliminary data.</text>
</comment>
<gene>
    <name evidence="2" type="ORF">A2257_04430</name>
</gene>